<dbReference type="Pfam" id="PF02212">
    <property type="entry name" value="GED"/>
    <property type="match status" value="1"/>
</dbReference>
<dbReference type="GO" id="GO:0008017">
    <property type="term" value="F:microtubule binding"/>
    <property type="evidence" value="ECO:0007669"/>
    <property type="project" value="TreeGrafter"/>
</dbReference>
<dbReference type="PROSITE" id="PS51388">
    <property type="entry name" value="GED"/>
    <property type="match status" value="1"/>
</dbReference>
<dbReference type="GO" id="GO:0005874">
    <property type="term" value="C:microtubule"/>
    <property type="evidence" value="ECO:0007669"/>
    <property type="project" value="TreeGrafter"/>
</dbReference>
<feature type="domain" description="PH" evidence="1">
    <location>
        <begin position="50"/>
        <end position="152"/>
    </location>
</feature>
<dbReference type="GO" id="GO:0003924">
    <property type="term" value="F:GTPase activity"/>
    <property type="evidence" value="ECO:0007669"/>
    <property type="project" value="InterPro"/>
</dbReference>
<dbReference type="InterPro" id="IPR003130">
    <property type="entry name" value="GED"/>
</dbReference>
<dbReference type="EMBL" id="FN668650">
    <property type="protein sequence ID" value="CBK22479.2"/>
    <property type="molecule type" value="Genomic_DNA"/>
</dbReference>
<dbReference type="SUPFAM" id="SSF50729">
    <property type="entry name" value="PH domain-like"/>
    <property type="match status" value="1"/>
</dbReference>
<dbReference type="SMART" id="SM00302">
    <property type="entry name" value="GED"/>
    <property type="match status" value="1"/>
</dbReference>
<dbReference type="GO" id="GO:0016020">
    <property type="term" value="C:membrane"/>
    <property type="evidence" value="ECO:0007669"/>
    <property type="project" value="TreeGrafter"/>
</dbReference>
<keyword evidence="4" id="KW-1185">Reference proteome</keyword>
<evidence type="ECO:0008006" key="5">
    <source>
        <dbReference type="Google" id="ProtNLM"/>
    </source>
</evidence>
<dbReference type="InterPro" id="IPR001849">
    <property type="entry name" value="PH_domain"/>
</dbReference>
<organism evidence="3">
    <name type="scientific">Blastocystis hominis</name>
    <dbReference type="NCBI Taxonomy" id="12968"/>
    <lineage>
        <taxon>Eukaryota</taxon>
        <taxon>Sar</taxon>
        <taxon>Stramenopiles</taxon>
        <taxon>Bigyra</taxon>
        <taxon>Opalozoa</taxon>
        <taxon>Opalinata</taxon>
        <taxon>Blastocystidae</taxon>
        <taxon>Blastocystis</taxon>
    </lineage>
</organism>
<evidence type="ECO:0000313" key="3">
    <source>
        <dbReference type="EMBL" id="CBK22479.2"/>
    </source>
</evidence>
<protein>
    <recommendedName>
        <fullName evidence="5">GED domain-containing protein</fullName>
    </recommendedName>
</protein>
<dbReference type="Proteomes" id="UP000008312">
    <property type="component" value="Unassembled WGS sequence"/>
</dbReference>
<dbReference type="InParanoid" id="D8M3K6"/>
<sequence>MELTLVNVRHPDFNGTHIEKVRVEATAAVQKVAIPAGTDAELFAASGGELAVKEGRGLKRRDKRNKFHQYQRRFVQIQNRILTYAHNTSINDPSSEPHSFSLENASARMLEANQAAGEYVFEIQAELRTLQFRTNQQQTAENWVNWVTACSNEKRYQDTLKQLLHTTEEGEEDAESVLNDAAAMEKKISAEIVKRILKSYFDIVRKKLIDAIPKAIVYMLVNKVMEQMTATVVEELFNDQAVVEMLAEDPGITKKREETQQAIVYLDEAIEKINYMQASGDLERGE</sequence>
<dbReference type="InterPro" id="IPR022812">
    <property type="entry name" value="Dynamin"/>
</dbReference>
<dbReference type="PANTHER" id="PTHR11566">
    <property type="entry name" value="DYNAMIN"/>
    <property type="match status" value="1"/>
</dbReference>
<feature type="domain" description="GED" evidence="2">
    <location>
        <begin position="190"/>
        <end position="281"/>
    </location>
</feature>
<dbReference type="RefSeq" id="XP_012896527.1">
    <property type="nucleotide sequence ID" value="XM_013041073.1"/>
</dbReference>
<dbReference type="AlphaFoldDB" id="D8M3K6"/>
<dbReference type="PROSITE" id="PS50003">
    <property type="entry name" value="PH_DOMAIN"/>
    <property type="match status" value="1"/>
</dbReference>
<dbReference type="OrthoDB" id="5061070at2759"/>
<evidence type="ECO:0000259" key="2">
    <source>
        <dbReference type="PROSITE" id="PS51388"/>
    </source>
</evidence>
<proteinExistence type="predicted"/>
<evidence type="ECO:0000313" key="4">
    <source>
        <dbReference type="Proteomes" id="UP000008312"/>
    </source>
</evidence>
<accession>D8M3K6</accession>
<dbReference type="GO" id="GO:0005737">
    <property type="term" value="C:cytoplasm"/>
    <property type="evidence" value="ECO:0007669"/>
    <property type="project" value="TreeGrafter"/>
</dbReference>
<reference evidence="3" key="1">
    <citation type="submission" date="2010-02" db="EMBL/GenBank/DDBJ databases">
        <title>Sequencing and annotation of the Blastocystis hominis genome.</title>
        <authorList>
            <person name="Wincker P."/>
        </authorList>
    </citation>
    <scope>NUCLEOTIDE SEQUENCE</scope>
    <source>
        <strain evidence="3">Singapore isolate B</strain>
    </source>
</reference>
<dbReference type="GO" id="GO:0005525">
    <property type="term" value="F:GTP binding"/>
    <property type="evidence" value="ECO:0007669"/>
    <property type="project" value="InterPro"/>
</dbReference>
<evidence type="ECO:0000259" key="1">
    <source>
        <dbReference type="PROSITE" id="PS50003"/>
    </source>
</evidence>
<gene>
    <name evidence="3" type="ORF">GSBLH_T00002598001</name>
</gene>
<dbReference type="InterPro" id="IPR020850">
    <property type="entry name" value="GED_dom"/>
</dbReference>
<dbReference type="GeneID" id="24919753"/>
<dbReference type="Gene3D" id="1.20.120.1240">
    <property type="entry name" value="Dynamin, middle domain"/>
    <property type="match status" value="1"/>
</dbReference>
<name>D8M3K6_BLAHO</name>